<keyword evidence="3" id="KW-1185">Reference proteome</keyword>
<feature type="region of interest" description="Disordered" evidence="1">
    <location>
        <begin position="67"/>
        <end position="106"/>
    </location>
</feature>
<protein>
    <submittedName>
        <fullName evidence="2">Uncharacterized protein</fullName>
    </submittedName>
</protein>
<name>A0A7J6FKN2_CANSA</name>
<accession>A0A7J6FKN2</accession>
<dbReference type="AlphaFoldDB" id="A0A7J6FKN2"/>
<reference evidence="2 3" key="1">
    <citation type="journal article" date="2020" name="bioRxiv">
        <title>Sequence and annotation of 42 cannabis genomes reveals extensive copy number variation in cannabinoid synthesis and pathogen resistance genes.</title>
        <authorList>
            <person name="Mckernan K.J."/>
            <person name="Helbert Y."/>
            <person name="Kane L.T."/>
            <person name="Ebling H."/>
            <person name="Zhang L."/>
            <person name="Liu B."/>
            <person name="Eaton Z."/>
            <person name="Mclaughlin S."/>
            <person name="Kingan S."/>
            <person name="Baybayan P."/>
            <person name="Concepcion G."/>
            <person name="Jordan M."/>
            <person name="Riva A."/>
            <person name="Barbazuk W."/>
            <person name="Harkins T."/>
        </authorList>
    </citation>
    <scope>NUCLEOTIDE SEQUENCE [LARGE SCALE GENOMIC DNA]</scope>
    <source>
        <strain evidence="3">cv. Jamaican Lion 4</strain>
        <tissue evidence="2">Leaf</tissue>
    </source>
</reference>
<organism evidence="2 3">
    <name type="scientific">Cannabis sativa</name>
    <name type="common">Hemp</name>
    <name type="synonym">Marijuana</name>
    <dbReference type="NCBI Taxonomy" id="3483"/>
    <lineage>
        <taxon>Eukaryota</taxon>
        <taxon>Viridiplantae</taxon>
        <taxon>Streptophyta</taxon>
        <taxon>Embryophyta</taxon>
        <taxon>Tracheophyta</taxon>
        <taxon>Spermatophyta</taxon>
        <taxon>Magnoliopsida</taxon>
        <taxon>eudicotyledons</taxon>
        <taxon>Gunneridae</taxon>
        <taxon>Pentapetalae</taxon>
        <taxon>rosids</taxon>
        <taxon>fabids</taxon>
        <taxon>Rosales</taxon>
        <taxon>Cannabaceae</taxon>
        <taxon>Cannabis</taxon>
    </lineage>
</organism>
<dbReference type="EMBL" id="JAATIQ010000198">
    <property type="protein sequence ID" value="KAF4371261.1"/>
    <property type="molecule type" value="Genomic_DNA"/>
</dbReference>
<evidence type="ECO:0000313" key="2">
    <source>
        <dbReference type="EMBL" id="KAF4371261.1"/>
    </source>
</evidence>
<sequence length="135" mass="15208">MATKNCSDGTSHHSSIALLQERFRQLQRAKEMREEKELLRLLSESERSNPTTTKRYEAAAAGFSFHSESLLPHSHSHRPPSHHQSSIYHLQPNLPSKHGGNLQTSTDHTTSIIGNITSTSAAIKIIDRIIWMVQM</sequence>
<gene>
    <name evidence="2" type="ORF">G4B88_016170</name>
</gene>
<dbReference type="PANTHER" id="PTHR34570">
    <property type="entry name" value="OS03G0593100 PROTEIN"/>
    <property type="match status" value="1"/>
</dbReference>
<dbReference type="Proteomes" id="UP000583929">
    <property type="component" value="Unassembled WGS sequence"/>
</dbReference>
<proteinExistence type="predicted"/>
<feature type="region of interest" description="Disordered" evidence="1">
    <location>
        <begin position="40"/>
        <end position="59"/>
    </location>
</feature>
<dbReference type="PANTHER" id="PTHR34570:SF12">
    <property type="entry name" value="EXPRESSED PROTEIN"/>
    <property type="match status" value="1"/>
</dbReference>
<evidence type="ECO:0000313" key="3">
    <source>
        <dbReference type="Proteomes" id="UP000583929"/>
    </source>
</evidence>
<evidence type="ECO:0000256" key="1">
    <source>
        <dbReference type="SAM" id="MobiDB-lite"/>
    </source>
</evidence>
<comment type="caution">
    <text evidence="2">The sequence shown here is derived from an EMBL/GenBank/DDBJ whole genome shotgun (WGS) entry which is preliminary data.</text>
</comment>